<reference evidence="1 2" key="1">
    <citation type="submission" date="2016-03" db="EMBL/GenBank/DDBJ databases">
        <title>EvidentialGene: Evidence-directed Construction of Genes on Genomes.</title>
        <authorList>
            <person name="Gilbert D.G."/>
            <person name="Choi J.-H."/>
            <person name="Mockaitis K."/>
            <person name="Colbourne J."/>
            <person name="Pfrender M."/>
        </authorList>
    </citation>
    <scope>NUCLEOTIDE SEQUENCE [LARGE SCALE GENOMIC DNA]</scope>
    <source>
        <strain evidence="1 2">Xinb3</strain>
        <tissue evidence="1">Complete organism</tissue>
    </source>
</reference>
<organism evidence="1 2">
    <name type="scientific">Daphnia magna</name>
    <dbReference type="NCBI Taxonomy" id="35525"/>
    <lineage>
        <taxon>Eukaryota</taxon>
        <taxon>Metazoa</taxon>
        <taxon>Ecdysozoa</taxon>
        <taxon>Arthropoda</taxon>
        <taxon>Crustacea</taxon>
        <taxon>Branchiopoda</taxon>
        <taxon>Diplostraca</taxon>
        <taxon>Cladocera</taxon>
        <taxon>Anomopoda</taxon>
        <taxon>Daphniidae</taxon>
        <taxon>Daphnia</taxon>
    </lineage>
</organism>
<sequence length="63" mass="7050">MYTQLLKKDNPSLAGVESLDSIDSETVKLSSISESSNGDFQLLMQDAEIRNQVHMHLLEQQVS</sequence>
<dbReference type="AlphaFoldDB" id="A0A164R2U4"/>
<protein>
    <submittedName>
        <fullName evidence="1">Uncharacterized protein</fullName>
    </submittedName>
</protein>
<comment type="caution">
    <text evidence="1">The sequence shown here is derived from an EMBL/GenBank/DDBJ whole genome shotgun (WGS) entry which is preliminary data.</text>
</comment>
<dbReference type="Proteomes" id="UP000076858">
    <property type="component" value="Unassembled WGS sequence"/>
</dbReference>
<dbReference type="EMBL" id="LRGB01002244">
    <property type="protein sequence ID" value="KZS08290.1"/>
    <property type="molecule type" value="Genomic_DNA"/>
</dbReference>
<proteinExistence type="predicted"/>
<gene>
    <name evidence="1" type="ORF">APZ42_027780</name>
</gene>
<name>A0A164R2U4_9CRUS</name>
<keyword evidence="2" id="KW-1185">Reference proteome</keyword>
<evidence type="ECO:0000313" key="2">
    <source>
        <dbReference type="Proteomes" id="UP000076858"/>
    </source>
</evidence>
<accession>A0A164R2U4</accession>
<evidence type="ECO:0000313" key="1">
    <source>
        <dbReference type="EMBL" id="KZS08290.1"/>
    </source>
</evidence>